<dbReference type="GO" id="GO:0009254">
    <property type="term" value="P:peptidoglycan turnover"/>
    <property type="evidence" value="ECO:0007669"/>
    <property type="project" value="UniProtKB-UniRule"/>
</dbReference>
<organism evidence="12 13">
    <name type="scientific">Alteromonas hispanica</name>
    <dbReference type="NCBI Taxonomy" id="315421"/>
    <lineage>
        <taxon>Bacteria</taxon>
        <taxon>Pseudomonadati</taxon>
        <taxon>Pseudomonadota</taxon>
        <taxon>Gammaproteobacteria</taxon>
        <taxon>Alteromonadales</taxon>
        <taxon>Alteromonadaceae</taxon>
        <taxon>Alteromonas/Salinimonas group</taxon>
        <taxon>Alteromonas</taxon>
    </lineage>
</organism>
<dbReference type="Pfam" id="PF00933">
    <property type="entry name" value="Glyco_hydro_3"/>
    <property type="match status" value="1"/>
</dbReference>
<dbReference type="SUPFAM" id="SSF51445">
    <property type="entry name" value="(Trans)glycosidases"/>
    <property type="match status" value="1"/>
</dbReference>
<dbReference type="RefSeq" id="WP_163109956.1">
    <property type="nucleotide sequence ID" value="NZ_JAAAWP010000001.1"/>
</dbReference>
<dbReference type="GO" id="GO:0071555">
    <property type="term" value="P:cell wall organization"/>
    <property type="evidence" value="ECO:0007669"/>
    <property type="project" value="UniProtKB-KW"/>
</dbReference>
<evidence type="ECO:0000256" key="7">
    <source>
        <dbReference type="ARBA" id="ARBA00023295"/>
    </source>
</evidence>
<dbReference type="GO" id="GO:0005975">
    <property type="term" value="P:carbohydrate metabolic process"/>
    <property type="evidence" value="ECO:0007669"/>
    <property type="project" value="InterPro"/>
</dbReference>
<dbReference type="InterPro" id="IPR036962">
    <property type="entry name" value="Glyco_hydro_3_N_sf"/>
</dbReference>
<keyword evidence="5 10" id="KW-0133">Cell shape</keyword>
<dbReference type="GO" id="GO:0008360">
    <property type="term" value="P:regulation of cell shape"/>
    <property type="evidence" value="ECO:0007669"/>
    <property type="project" value="UniProtKB-KW"/>
</dbReference>
<dbReference type="NCBIfam" id="NF003740">
    <property type="entry name" value="PRK05337.1"/>
    <property type="match status" value="1"/>
</dbReference>
<keyword evidence="3 10" id="KW-0132">Cell division</keyword>
<dbReference type="GO" id="GO:0004563">
    <property type="term" value="F:beta-N-acetylhexosaminidase activity"/>
    <property type="evidence" value="ECO:0007669"/>
    <property type="project" value="UniProtKB-UniRule"/>
</dbReference>
<feature type="site" description="Important for catalytic activity" evidence="10">
    <location>
        <position position="171"/>
    </location>
</feature>
<comment type="catalytic activity">
    <reaction evidence="1 10">
        <text>Hydrolysis of terminal non-reducing N-acetyl-D-hexosamine residues in N-acetyl-beta-D-hexosaminides.</text>
        <dbReference type="EC" id="3.2.1.52"/>
    </reaction>
</comment>
<feature type="binding site" evidence="10">
    <location>
        <position position="130"/>
    </location>
    <ligand>
        <name>substrate</name>
    </ligand>
</feature>
<feature type="active site" description="Nucleophile" evidence="10">
    <location>
        <position position="245"/>
    </location>
</feature>
<evidence type="ECO:0000256" key="3">
    <source>
        <dbReference type="ARBA" id="ARBA00022618"/>
    </source>
</evidence>
<keyword evidence="2 10" id="KW-0963">Cytoplasm</keyword>
<dbReference type="EC" id="3.2.1.52" evidence="10"/>
<evidence type="ECO:0000256" key="4">
    <source>
        <dbReference type="ARBA" id="ARBA00022801"/>
    </source>
</evidence>
<accession>A0A6L9MR28</accession>
<keyword evidence="13" id="KW-1185">Reference proteome</keyword>
<evidence type="ECO:0000256" key="6">
    <source>
        <dbReference type="ARBA" id="ARBA00022984"/>
    </source>
</evidence>
<dbReference type="GO" id="GO:0051301">
    <property type="term" value="P:cell division"/>
    <property type="evidence" value="ECO:0007669"/>
    <property type="project" value="UniProtKB-KW"/>
</dbReference>
<keyword evidence="4 10" id="KW-0378">Hydrolase</keyword>
<dbReference type="InterPro" id="IPR050226">
    <property type="entry name" value="NagZ_Beta-hexosaminidase"/>
</dbReference>
<feature type="active site" description="Proton donor/acceptor" evidence="10">
    <location>
        <position position="173"/>
    </location>
</feature>
<reference evidence="12 13" key="1">
    <citation type="submission" date="2020-01" db="EMBL/GenBank/DDBJ databases">
        <title>Genomes of bacteria type strains.</title>
        <authorList>
            <person name="Chen J."/>
            <person name="Zhu S."/>
            <person name="Yang J."/>
        </authorList>
    </citation>
    <scope>NUCLEOTIDE SEQUENCE [LARGE SCALE GENOMIC DNA]</scope>
    <source>
        <strain evidence="12 13">LMG 22958</strain>
    </source>
</reference>
<dbReference type="InterPro" id="IPR022956">
    <property type="entry name" value="Beta_hexosaminidase_bac"/>
</dbReference>
<comment type="pathway">
    <text evidence="10">Cell wall biogenesis; peptidoglycan recycling.</text>
</comment>
<evidence type="ECO:0000256" key="2">
    <source>
        <dbReference type="ARBA" id="ARBA00022490"/>
    </source>
</evidence>
<dbReference type="EMBL" id="JAAAWP010000001">
    <property type="protein sequence ID" value="NDW20311.1"/>
    <property type="molecule type" value="Genomic_DNA"/>
</dbReference>
<dbReference type="InterPro" id="IPR001764">
    <property type="entry name" value="Glyco_hydro_3_N"/>
</dbReference>
<evidence type="ECO:0000256" key="5">
    <source>
        <dbReference type="ARBA" id="ARBA00022960"/>
    </source>
</evidence>
<keyword evidence="6 10" id="KW-0573">Peptidoglycan synthesis</keyword>
<dbReference type="HAMAP" id="MF_00364">
    <property type="entry name" value="NagZ"/>
    <property type="match status" value="1"/>
</dbReference>
<dbReference type="Proteomes" id="UP000478837">
    <property type="component" value="Unassembled WGS sequence"/>
</dbReference>
<sequence>MLDCLAEELLPEEKEKLAHPVVGGVILFTRNYYDKRQLSALVSDIRRYANKPVLVAVDHEGGRVQRFREGFTAIPAMGDILRRSKSKGECAKYAEACGLTLAVELKTLDIDISFAPVLDINGVSQVIGDRAFADNATDTVRIAKSLIQGLKAANMPAIGKHFPGHGSVAPDSHIALPVDERSFEEIKHTDMVVFEQLIKSELLDGIMPAHVIYNQVCEEPAGFSARWLQQILKGDLGFTGAVFSDDLSMHGASVAGGYVERANAALDAGCDMVLACNNVKGAEQILDGLEQRVSQQLRDNANNKDSAKALCGGSFYQRALPTGLKDQYDSAVALIQSMSER</sequence>
<dbReference type="UniPathway" id="UPA00544"/>
<dbReference type="GO" id="GO:0005737">
    <property type="term" value="C:cytoplasm"/>
    <property type="evidence" value="ECO:0007669"/>
    <property type="project" value="UniProtKB-SubCell"/>
</dbReference>
<feature type="binding site" evidence="10">
    <location>
        <position position="66"/>
    </location>
    <ligand>
        <name>substrate</name>
    </ligand>
</feature>
<evidence type="ECO:0000256" key="10">
    <source>
        <dbReference type="HAMAP-Rule" id="MF_00364"/>
    </source>
</evidence>
<evidence type="ECO:0000256" key="1">
    <source>
        <dbReference type="ARBA" id="ARBA00001231"/>
    </source>
</evidence>
<comment type="function">
    <text evidence="10">Plays a role in peptidoglycan recycling by cleaving the terminal beta-1,4-linked N-acetylglucosamine (GlcNAc) from peptide-linked peptidoglycan fragments, giving rise to free GlcNAc, anhydro-N-acetylmuramic acid and anhydro-N-acetylmuramic acid-linked peptides.</text>
</comment>
<comment type="subcellular location">
    <subcellularLocation>
        <location evidence="10">Cytoplasm</location>
    </subcellularLocation>
</comment>
<keyword evidence="9 10" id="KW-0961">Cell wall biogenesis/degradation</keyword>
<evidence type="ECO:0000256" key="8">
    <source>
        <dbReference type="ARBA" id="ARBA00023306"/>
    </source>
</evidence>
<feature type="binding site" evidence="10">
    <location>
        <begin position="160"/>
        <end position="161"/>
    </location>
    <ligand>
        <name>substrate</name>
    </ligand>
</feature>
<evidence type="ECO:0000259" key="11">
    <source>
        <dbReference type="Pfam" id="PF00933"/>
    </source>
</evidence>
<evidence type="ECO:0000313" key="12">
    <source>
        <dbReference type="EMBL" id="NDW20311.1"/>
    </source>
</evidence>
<keyword evidence="7 10" id="KW-0326">Glycosidase</keyword>
<comment type="similarity">
    <text evidence="10">Belongs to the glycosyl hydrolase 3 family. NagZ subfamily.</text>
</comment>
<dbReference type="GO" id="GO:0009252">
    <property type="term" value="P:peptidoglycan biosynthetic process"/>
    <property type="evidence" value="ECO:0007669"/>
    <property type="project" value="UniProtKB-KW"/>
</dbReference>
<keyword evidence="8 10" id="KW-0131">Cell cycle</keyword>
<dbReference type="AlphaFoldDB" id="A0A6L9MR28"/>
<comment type="caution">
    <text evidence="12">The sequence shown here is derived from an EMBL/GenBank/DDBJ whole genome shotgun (WGS) entry which is preliminary data.</text>
</comment>
<feature type="binding site" evidence="10">
    <location>
        <position position="58"/>
    </location>
    <ligand>
        <name>substrate</name>
    </ligand>
</feature>
<evidence type="ECO:0000256" key="9">
    <source>
        <dbReference type="ARBA" id="ARBA00023316"/>
    </source>
</evidence>
<name>A0A6L9MR28_9ALTE</name>
<feature type="domain" description="Glycoside hydrolase family 3 N-terminal" evidence="11">
    <location>
        <begin position="12"/>
        <end position="290"/>
    </location>
</feature>
<evidence type="ECO:0000313" key="13">
    <source>
        <dbReference type="Proteomes" id="UP000478837"/>
    </source>
</evidence>
<dbReference type="Gene3D" id="3.20.20.300">
    <property type="entry name" value="Glycoside hydrolase, family 3, N-terminal domain"/>
    <property type="match status" value="1"/>
</dbReference>
<dbReference type="InterPro" id="IPR017853">
    <property type="entry name" value="GH"/>
</dbReference>
<protein>
    <recommendedName>
        <fullName evidence="10">Beta-hexosaminidase</fullName>
        <ecNumber evidence="10">3.2.1.52</ecNumber>
    </recommendedName>
    <alternativeName>
        <fullName evidence="10">Beta-N-acetylhexosaminidase</fullName>
    </alternativeName>
    <alternativeName>
        <fullName evidence="10">N-acetyl-beta-glucosaminidase</fullName>
    </alternativeName>
</protein>
<dbReference type="PANTHER" id="PTHR30480:SF13">
    <property type="entry name" value="BETA-HEXOSAMINIDASE"/>
    <property type="match status" value="1"/>
</dbReference>
<proteinExistence type="inferred from homology"/>
<gene>
    <name evidence="10 12" type="primary">nagZ</name>
    <name evidence="12" type="ORF">GTW09_02040</name>
</gene>
<dbReference type="PANTHER" id="PTHR30480">
    <property type="entry name" value="BETA-HEXOSAMINIDASE-RELATED"/>
    <property type="match status" value="1"/>
</dbReference>